<keyword evidence="4 6" id="KW-1133">Transmembrane helix</keyword>
<comment type="subcellular location">
    <subcellularLocation>
        <location evidence="1">Endomembrane system</location>
        <topology evidence="1">Multi-pass membrane protein</topology>
    </subcellularLocation>
</comment>
<feature type="transmembrane region" description="Helical" evidence="6">
    <location>
        <begin position="294"/>
        <end position="312"/>
    </location>
</feature>
<evidence type="ECO:0000313" key="8">
    <source>
        <dbReference type="EnsemblMetazoa" id="GBRI041292-PA"/>
    </source>
</evidence>
<evidence type="ECO:0000256" key="2">
    <source>
        <dbReference type="ARBA" id="ARBA00008924"/>
    </source>
</evidence>
<keyword evidence="5 6" id="KW-0472">Membrane</keyword>
<dbReference type="AlphaFoldDB" id="A0A1A9X1Z0"/>
<protein>
    <recommendedName>
        <fullName evidence="7">Transmembrane protein 135 N-terminal domain-containing protein</fullName>
    </recommendedName>
</protein>
<dbReference type="EnsemblMetazoa" id="GBRI041292-RA">
    <property type="protein sequence ID" value="GBRI041292-PA"/>
    <property type="gene ID" value="GBRI041292"/>
</dbReference>
<reference evidence="9" key="1">
    <citation type="submission" date="2014-03" db="EMBL/GenBank/DDBJ databases">
        <authorList>
            <person name="Aksoy S."/>
            <person name="Warren W."/>
            <person name="Wilson R.K."/>
        </authorList>
    </citation>
    <scope>NUCLEOTIDE SEQUENCE [LARGE SCALE GENOMIC DNA]</scope>
    <source>
        <strain evidence="9">IAEA</strain>
    </source>
</reference>
<evidence type="ECO:0000256" key="1">
    <source>
        <dbReference type="ARBA" id="ARBA00004127"/>
    </source>
</evidence>
<keyword evidence="9" id="KW-1185">Reference proteome</keyword>
<feature type="transmembrane region" description="Helical" evidence="6">
    <location>
        <begin position="377"/>
        <end position="395"/>
    </location>
</feature>
<feature type="domain" description="Transmembrane protein 135 N-terminal" evidence="7">
    <location>
        <begin position="12"/>
        <end position="143"/>
    </location>
</feature>
<name>A0A1A9X1Z0_9MUSC</name>
<dbReference type="Proteomes" id="UP000091820">
    <property type="component" value="Unassembled WGS sequence"/>
</dbReference>
<dbReference type="Pfam" id="PF15982">
    <property type="entry name" value="TMEM135_C_rich"/>
    <property type="match status" value="1"/>
</dbReference>
<feature type="transmembrane region" description="Helical" evidence="6">
    <location>
        <begin position="27"/>
        <end position="49"/>
    </location>
</feature>
<evidence type="ECO:0000256" key="4">
    <source>
        <dbReference type="ARBA" id="ARBA00022989"/>
    </source>
</evidence>
<evidence type="ECO:0000256" key="6">
    <source>
        <dbReference type="SAM" id="Phobius"/>
    </source>
</evidence>
<evidence type="ECO:0000256" key="3">
    <source>
        <dbReference type="ARBA" id="ARBA00022692"/>
    </source>
</evidence>
<evidence type="ECO:0000256" key="5">
    <source>
        <dbReference type="ARBA" id="ARBA00023136"/>
    </source>
</evidence>
<evidence type="ECO:0000259" key="7">
    <source>
        <dbReference type="Pfam" id="PF15982"/>
    </source>
</evidence>
<feature type="transmembrane region" description="Helical" evidence="6">
    <location>
        <begin position="70"/>
        <end position="91"/>
    </location>
</feature>
<reference evidence="8" key="2">
    <citation type="submission" date="2020-05" db="UniProtKB">
        <authorList>
            <consortium name="EnsemblMetazoa"/>
        </authorList>
    </citation>
    <scope>IDENTIFICATION</scope>
    <source>
        <strain evidence="8">IAEA</strain>
    </source>
</reference>
<dbReference type="VEuPathDB" id="VectorBase:GBRI041292"/>
<proteinExistence type="inferred from homology"/>
<sequence>MTIQSKMWISNTCQEIQHPWTDKCTNAVAGLLLSSTPYCLKVYTMVYMLSMIMRHKIPNKGDIRKMILGILQSTAFLVTNAYTFTLFACLIRNLLGGFHVSTVGFIPSVLSSFSAIVVERPKRRPLLALYVANVATETLWNMAEARGWVKSIPNGQALIFGLSVSVLLYIYRLGLHKSSTCKDSMFDILRIFVGKTEEGPLKSVHPTNVEPSNQSRTPVNLRSISGLVQIYSKFLAAVKGRHQCCPHRGSCLHYALIGGLRPLLGGISLQVALKTLLNIKNIIQMKMKWRKNIFNTRTLNLGLFMGSFSLLYKATSCILRHSFNYDDARFAIPASLVSSISFIFYPDITVALYVMWKMLQIIYNVGIEKKYVPCVPGFTMILYTFCTATLFHAGIVEPRALRESYFKFLQAISGERFCKFQLEPLDAFGYDTGRATQEVRQRLRIINKSPLPKWSLADW</sequence>
<dbReference type="GO" id="GO:0012505">
    <property type="term" value="C:endomembrane system"/>
    <property type="evidence" value="ECO:0007669"/>
    <property type="project" value="UniProtKB-SubCell"/>
</dbReference>
<feature type="transmembrane region" description="Helical" evidence="6">
    <location>
        <begin position="155"/>
        <end position="175"/>
    </location>
</feature>
<organism evidence="8 9">
    <name type="scientific">Glossina brevipalpis</name>
    <dbReference type="NCBI Taxonomy" id="37001"/>
    <lineage>
        <taxon>Eukaryota</taxon>
        <taxon>Metazoa</taxon>
        <taxon>Ecdysozoa</taxon>
        <taxon>Arthropoda</taxon>
        <taxon>Hexapoda</taxon>
        <taxon>Insecta</taxon>
        <taxon>Pterygota</taxon>
        <taxon>Neoptera</taxon>
        <taxon>Endopterygota</taxon>
        <taxon>Diptera</taxon>
        <taxon>Brachycera</taxon>
        <taxon>Muscomorpha</taxon>
        <taxon>Hippoboscoidea</taxon>
        <taxon>Glossinidae</taxon>
        <taxon>Glossina</taxon>
    </lineage>
</organism>
<accession>A0A1A9X1Z0</accession>
<dbReference type="PANTHER" id="PTHR12459:SF15">
    <property type="entry name" value="TRANSMEMBRANE PROTEIN 135"/>
    <property type="match status" value="1"/>
</dbReference>
<dbReference type="PANTHER" id="PTHR12459">
    <property type="entry name" value="TRANSMEMBRANE PROTEIN 135-RELATED"/>
    <property type="match status" value="1"/>
</dbReference>
<comment type="similarity">
    <text evidence="2">Belongs to the TMEM135 family.</text>
</comment>
<evidence type="ECO:0000313" key="9">
    <source>
        <dbReference type="Proteomes" id="UP000091820"/>
    </source>
</evidence>
<feature type="transmembrane region" description="Helical" evidence="6">
    <location>
        <begin position="332"/>
        <end position="356"/>
    </location>
</feature>
<dbReference type="InterPro" id="IPR031926">
    <property type="entry name" value="TMEM135_N"/>
</dbReference>
<keyword evidence="3 6" id="KW-0812">Transmembrane</keyword>
<dbReference type="InterPro" id="IPR026749">
    <property type="entry name" value="Tmem135"/>
</dbReference>
<feature type="transmembrane region" description="Helical" evidence="6">
    <location>
        <begin position="97"/>
        <end position="118"/>
    </location>
</feature>